<evidence type="ECO:0000313" key="1">
    <source>
        <dbReference type="EMBL" id="KAG5642155.1"/>
    </source>
</evidence>
<organism evidence="1 2">
    <name type="scientific">Sphagnurus paluster</name>
    <dbReference type="NCBI Taxonomy" id="117069"/>
    <lineage>
        <taxon>Eukaryota</taxon>
        <taxon>Fungi</taxon>
        <taxon>Dikarya</taxon>
        <taxon>Basidiomycota</taxon>
        <taxon>Agaricomycotina</taxon>
        <taxon>Agaricomycetes</taxon>
        <taxon>Agaricomycetidae</taxon>
        <taxon>Agaricales</taxon>
        <taxon>Tricholomatineae</taxon>
        <taxon>Lyophyllaceae</taxon>
        <taxon>Sphagnurus</taxon>
    </lineage>
</organism>
<gene>
    <name evidence="1" type="ORF">H0H81_010755</name>
</gene>
<proteinExistence type="predicted"/>
<name>A0A9P7G3I6_9AGAR</name>
<evidence type="ECO:0000313" key="2">
    <source>
        <dbReference type="Proteomes" id="UP000717328"/>
    </source>
</evidence>
<dbReference type="Proteomes" id="UP000717328">
    <property type="component" value="Unassembled WGS sequence"/>
</dbReference>
<dbReference type="AlphaFoldDB" id="A0A9P7G3I6"/>
<reference evidence="1" key="2">
    <citation type="submission" date="2021-10" db="EMBL/GenBank/DDBJ databases">
        <title>Phylogenomics reveals ancestral predisposition of the termite-cultivated fungus Termitomyces towards a domesticated lifestyle.</title>
        <authorList>
            <person name="Auxier B."/>
            <person name="Grum-Grzhimaylo A."/>
            <person name="Cardenas M.E."/>
            <person name="Lodge J.D."/>
            <person name="Laessoe T."/>
            <person name="Pedersen O."/>
            <person name="Smith M.E."/>
            <person name="Kuyper T.W."/>
            <person name="Franco-Molano E.A."/>
            <person name="Baroni T.J."/>
            <person name="Aanen D.K."/>
        </authorList>
    </citation>
    <scope>NUCLEOTIDE SEQUENCE</scope>
    <source>
        <strain evidence="1">D49</strain>
    </source>
</reference>
<protein>
    <submittedName>
        <fullName evidence="1">Uncharacterized protein</fullName>
    </submittedName>
</protein>
<sequence length="140" mass="15413">MAPSKDTSYRVFTPVIPSTPVQIVSDLLMDVIQPWIGAERQQNTPSFPVYSAIPQLAATNLGYLVTNSPIKALSPLPDVLDIDISPVKGQMAKAKAKAKEPWVKTDYELKLEETLEIERARLLNAKGQAMQLQAAVILQQ</sequence>
<dbReference type="OrthoDB" id="3269232at2759"/>
<keyword evidence="2" id="KW-1185">Reference proteome</keyword>
<comment type="caution">
    <text evidence="1">The sequence shown here is derived from an EMBL/GenBank/DDBJ whole genome shotgun (WGS) entry which is preliminary data.</text>
</comment>
<reference evidence="1" key="1">
    <citation type="submission" date="2021-02" db="EMBL/GenBank/DDBJ databases">
        <authorList>
            <person name="Nieuwenhuis M."/>
            <person name="Van De Peppel L.J.J."/>
        </authorList>
    </citation>
    <scope>NUCLEOTIDE SEQUENCE</scope>
    <source>
        <strain evidence="1">D49</strain>
    </source>
</reference>
<feature type="non-terminal residue" evidence="1">
    <location>
        <position position="140"/>
    </location>
</feature>
<dbReference type="EMBL" id="JABCKI010003475">
    <property type="protein sequence ID" value="KAG5642155.1"/>
    <property type="molecule type" value="Genomic_DNA"/>
</dbReference>
<accession>A0A9P7G3I6</accession>